<dbReference type="Pfam" id="PF00622">
    <property type="entry name" value="SPRY"/>
    <property type="match status" value="1"/>
</dbReference>
<dbReference type="EMBL" id="JBFCZG010000003">
    <property type="protein sequence ID" value="KAL3425159.1"/>
    <property type="molecule type" value="Genomic_DNA"/>
</dbReference>
<evidence type="ECO:0000256" key="3">
    <source>
        <dbReference type="ARBA" id="ARBA00022989"/>
    </source>
</evidence>
<sequence length="403" mass="43770">MCFGKSLKGDDPSSRLNNDYNEAPRPVDSKAQRNSSVKMPQNDSYSPPAGPPPGHQSNSYAPPAGPPPGHSDSYAAPPGPPPGHAESYTAPPGPPPNFHNNDYAAPPGPPPSKKDEPYHDWQTAVPDTSLLPPPPSLGNQHSRTNNASEQEAEQGEMWCQQNPLLGPATLQYDAVQAMQAGNIGIMKPRSMKGDVDRARAGVWSGKTKANSPDSCIISTLPLYAVQEHSPLQTRNSKTIYYEVKISKHNRKEVSLALGYTAPPYPTFRLPGWHRGSLAIHGDDGSKYINDRWGGKDFTTPFKPGQTLGIGMVFTARNINAPPAYCDGPMQAQTTATTPINVEIFFTKDGKRDGGWNLHEEGDAVEDLPVHGLEGLNDLYAAVGTFEAVDFEIVFSEREWLYHP</sequence>
<dbReference type="InterPro" id="IPR043136">
    <property type="entry name" value="B30.2/SPRY_sf"/>
</dbReference>
<keyword evidence="3" id="KW-1133">Transmembrane helix</keyword>
<dbReference type="InterPro" id="IPR050618">
    <property type="entry name" value="Ubq-SigPath_Reg"/>
</dbReference>
<keyword evidence="4" id="KW-0472">Membrane</keyword>
<dbReference type="PANTHER" id="PTHR12864">
    <property type="entry name" value="RAN BINDING PROTEIN 9-RELATED"/>
    <property type="match status" value="1"/>
</dbReference>
<keyword evidence="2" id="KW-0812">Transmembrane</keyword>
<feature type="compositionally biased region" description="Polar residues" evidence="5">
    <location>
        <begin position="32"/>
        <end position="45"/>
    </location>
</feature>
<reference evidence="7 8" key="1">
    <citation type="submission" date="2024-06" db="EMBL/GenBank/DDBJ databases">
        <title>Complete genome of Phlyctema vagabunda strain 19-DSS-EL-015.</title>
        <authorList>
            <person name="Fiorenzani C."/>
        </authorList>
    </citation>
    <scope>NUCLEOTIDE SEQUENCE [LARGE SCALE GENOMIC DNA]</scope>
    <source>
        <strain evidence="7 8">19-DSS-EL-015</strain>
    </source>
</reference>
<name>A0ABR4PP85_9HELO</name>
<evidence type="ECO:0000256" key="5">
    <source>
        <dbReference type="SAM" id="MobiDB-lite"/>
    </source>
</evidence>
<proteinExistence type="predicted"/>
<organism evidence="7 8">
    <name type="scientific">Phlyctema vagabunda</name>
    <dbReference type="NCBI Taxonomy" id="108571"/>
    <lineage>
        <taxon>Eukaryota</taxon>
        <taxon>Fungi</taxon>
        <taxon>Dikarya</taxon>
        <taxon>Ascomycota</taxon>
        <taxon>Pezizomycotina</taxon>
        <taxon>Leotiomycetes</taxon>
        <taxon>Helotiales</taxon>
        <taxon>Dermateaceae</taxon>
        <taxon>Phlyctema</taxon>
    </lineage>
</organism>
<evidence type="ECO:0000256" key="2">
    <source>
        <dbReference type="ARBA" id="ARBA00022692"/>
    </source>
</evidence>
<evidence type="ECO:0000313" key="7">
    <source>
        <dbReference type="EMBL" id="KAL3425159.1"/>
    </source>
</evidence>
<comment type="subcellular location">
    <subcellularLocation>
        <location evidence="1">Membrane</location>
    </subcellularLocation>
</comment>
<feature type="domain" description="SPRY" evidence="6">
    <location>
        <begin position="239"/>
        <end position="318"/>
    </location>
</feature>
<accession>A0ABR4PP85</accession>
<feature type="compositionally biased region" description="Polar residues" evidence="5">
    <location>
        <begin position="138"/>
        <end position="149"/>
    </location>
</feature>
<comment type="caution">
    <text evidence="7">The sequence shown here is derived from an EMBL/GenBank/DDBJ whole genome shotgun (WGS) entry which is preliminary data.</text>
</comment>
<dbReference type="Proteomes" id="UP001629113">
    <property type="component" value="Unassembled WGS sequence"/>
</dbReference>
<dbReference type="InterPro" id="IPR003877">
    <property type="entry name" value="SPRY_dom"/>
</dbReference>
<evidence type="ECO:0000256" key="4">
    <source>
        <dbReference type="ARBA" id="ARBA00023136"/>
    </source>
</evidence>
<evidence type="ECO:0000313" key="8">
    <source>
        <dbReference type="Proteomes" id="UP001629113"/>
    </source>
</evidence>
<dbReference type="Gene3D" id="2.60.120.920">
    <property type="match status" value="1"/>
</dbReference>
<evidence type="ECO:0000259" key="6">
    <source>
        <dbReference type="Pfam" id="PF00622"/>
    </source>
</evidence>
<feature type="region of interest" description="Disordered" evidence="5">
    <location>
        <begin position="1"/>
        <end position="156"/>
    </location>
</feature>
<evidence type="ECO:0000256" key="1">
    <source>
        <dbReference type="ARBA" id="ARBA00004370"/>
    </source>
</evidence>
<gene>
    <name evidence="7" type="ORF">PVAG01_04440</name>
</gene>
<keyword evidence="8" id="KW-1185">Reference proteome</keyword>
<protein>
    <submittedName>
        <fullName evidence="7">SPRY domain-containing protein</fullName>
    </submittedName>
</protein>
<dbReference type="CDD" id="cd12910">
    <property type="entry name" value="SPRY_SSH4_like"/>
    <property type="match status" value="1"/>
</dbReference>
<dbReference type="InterPro" id="IPR035780">
    <property type="entry name" value="SPRY_Ssh4-like"/>
</dbReference>